<dbReference type="Gene3D" id="3.30.750.24">
    <property type="entry name" value="STAS domain"/>
    <property type="match status" value="1"/>
</dbReference>
<evidence type="ECO:0000256" key="3">
    <source>
        <dbReference type="ARBA" id="ARBA00022989"/>
    </source>
</evidence>
<evidence type="ECO:0000313" key="8">
    <source>
        <dbReference type="Proteomes" id="UP001589858"/>
    </source>
</evidence>
<evidence type="ECO:0000313" key="7">
    <source>
        <dbReference type="EMBL" id="MFC0687397.1"/>
    </source>
</evidence>
<feature type="transmembrane region" description="Helical" evidence="5">
    <location>
        <begin position="307"/>
        <end position="328"/>
    </location>
</feature>
<keyword evidence="4 5" id="KW-0472">Membrane</keyword>
<comment type="subcellular location">
    <subcellularLocation>
        <location evidence="1">Membrane</location>
        <topology evidence="1">Multi-pass membrane protein</topology>
    </subcellularLocation>
</comment>
<accession>A0ABV6SDQ8</accession>
<feature type="transmembrane region" description="Helical" evidence="5">
    <location>
        <begin position="35"/>
        <end position="51"/>
    </location>
</feature>
<dbReference type="PANTHER" id="PTHR11814">
    <property type="entry name" value="SULFATE TRANSPORTER"/>
    <property type="match status" value="1"/>
</dbReference>
<dbReference type="Pfam" id="PF01740">
    <property type="entry name" value="STAS"/>
    <property type="match status" value="1"/>
</dbReference>
<feature type="transmembrane region" description="Helical" evidence="5">
    <location>
        <begin position="58"/>
        <end position="79"/>
    </location>
</feature>
<evidence type="ECO:0000256" key="2">
    <source>
        <dbReference type="ARBA" id="ARBA00022692"/>
    </source>
</evidence>
<reference evidence="7 8" key="1">
    <citation type="submission" date="2024-09" db="EMBL/GenBank/DDBJ databases">
        <authorList>
            <person name="Sun Q."/>
            <person name="Mori K."/>
        </authorList>
    </citation>
    <scope>NUCLEOTIDE SEQUENCE [LARGE SCALE GENOMIC DNA]</scope>
    <source>
        <strain evidence="7 8">CICC 11035S</strain>
    </source>
</reference>
<evidence type="ECO:0000256" key="5">
    <source>
        <dbReference type="SAM" id="Phobius"/>
    </source>
</evidence>
<feature type="transmembrane region" description="Helical" evidence="5">
    <location>
        <begin position="85"/>
        <end position="104"/>
    </location>
</feature>
<gene>
    <name evidence="7" type="ORF">ACFFF8_22670</name>
</gene>
<feature type="transmembrane region" description="Helical" evidence="5">
    <location>
        <begin position="233"/>
        <end position="251"/>
    </location>
</feature>
<organism evidence="7 8">
    <name type="scientific">Novosphingobium clariflavum</name>
    <dbReference type="NCBI Taxonomy" id="2029884"/>
    <lineage>
        <taxon>Bacteria</taxon>
        <taxon>Pseudomonadati</taxon>
        <taxon>Pseudomonadota</taxon>
        <taxon>Alphaproteobacteria</taxon>
        <taxon>Sphingomonadales</taxon>
        <taxon>Sphingomonadaceae</taxon>
        <taxon>Novosphingobium</taxon>
    </lineage>
</organism>
<dbReference type="Pfam" id="PF00916">
    <property type="entry name" value="Sulfate_transp"/>
    <property type="match status" value="1"/>
</dbReference>
<dbReference type="RefSeq" id="WP_267219918.1">
    <property type="nucleotide sequence ID" value="NZ_JAPCWC010000005.1"/>
</dbReference>
<evidence type="ECO:0000259" key="6">
    <source>
        <dbReference type="PROSITE" id="PS50801"/>
    </source>
</evidence>
<dbReference type="InterPro" id="IPR002645">
    <property type="entry name" value="STAS_dom"/>
</dbReference>
<dbReference type="InterPro" id="IPR011547">
    <property type="entry name" value="SLC26A/SulP_dom"/>
</dbReference>
<feature type="transmembrane region" description="Helical" evidence="5">
    <location>
        <begin position="191"/>
        <end position="213"/>
    </location>
</feature>
<sequence>MRKPVWRDGLTGLAMAGLILPESVAYAEIAGLAPGRALAAAIAGGLAYGLVGRSRFAVVSPTSSAAAILAATLASLSATGPAREGLATVLVGMTGLIFLLLSLLRLGSLASFVSRPVLRGFAFGLAITIIVRQLPAMTGVSVPPGTIFVVLAGLAARVTQWHLPSCLLGMATLAVLLALRRMPQIPGALIVLALAIGLGAAVDLPAHGIAIAGPVGLGWPDSAWPFSTTRLSRLAQLAAPIALILFAESWGTMRTLALRHGDTLSANRELAAIGTANLASALVQGMPVGAGFSAGSANEAAGASSRWAATAASLALLAMALFASGWIARIPQPMLAAIVIAALTHALSPKPLLHLFRIRRDHAIALAAVLGVLTLGVLNGMLLAVALSVLHMLYELANPSISELGQLGDGHEFVDLKRHPQAHRLPGVVIFRPNGQLVFANAETALATIARRARASGARVVVLSLEESNDLDSTAIEVVAEFTQGLEKAGKQVILARAHDRVRDVLAVAGCQVLAEGSTFSVAQAAQRAAQVSQHPPSPSPGRA</sequence>
<feature type="domain" description="STAS" evidence="6">
    <location>
        <begin position="418"/>
        <end position="533"/>
    </location>
</feature>
<keyword evidence="8" id="KW-1185">Reference proteome</keyword>
<dbReference type="PROSITE" id="PS50801">
    <property type="entry name" value="STAS"/>
    <property type="match status" value="1"/>
</dbReference>
<dbReference type="InterPro" id="IPR036513">
    <property type="entry name" value="STAS_dom_sf"/>
</dbReference>
<name>A0ABV6SDQ8_9SPHN</name>
<feature type="transmembrane region" description="Helical" evidence="5">
    <location>
        <begin position="365"/>
        <end position="394"/>
    </location>
</feature>
<feature type="transmembrane region" description="Helical" evidence="5">
    <location>
        <begin position="116"/>
        <end position="134"/>
    </location>
</feature>
<evidence type="ECO:0000256" key="1">
    <source>
        <dbReference type="ARBA" id="ARBA00004141"/>
    </source>
</evidence>
<feature type="transmembrane region" description="Helical" evidence="5">
    <location>
        <begin position="161"/>
        <end position="179"/>
    </location>
</feature>
<keyword evidence="2 5" id="KW-0812">Transmembrane</keyword>
<dbReference type="CDD" id="cd07042">
    <property type="entry name" value="STAS_SulP_like_sulfate_transporter"/>
    <property type="match status" value="1"/>
</dbReference>
<dbReference type="SUPFAM" id="SSF52091">
    <property type="entry name" value="SpoIIaa-like"/>
    <property type="match status" value="1"/>
</dbReference>
<dbReference type="InterPro" id="IPR001902">
    <property type="entry name" value="SLC26A/SulP_fam"/>
</dbReference>
<dbReference type="Proteomes" id="UP001589858">
    <property type="component" value="Unassembled WGS sequence"/>
</dbReference>
<comment type="caution">
    <text evidence="7">The sequence shown here is derived from an EMBL/GenBank/DDBJ whole genome shotgun (WGS) entry which is preliminary data.</text>
</comment>
<proteinExistence type="predicted"/>
<dbReference type="EMBL" id="JBHLTM010000085">
    <property type="protein sequence ID" value="MFC0687397.1"/>
    <property type="molecule type" value="Genomic_DNA"/>
</dbReference>
<protein>
    <submittedName>
        <fullName evidence="7">SulP family inorganic anion transporter</fullName>
    </submittedName>
</protein>
<keyword evidence="3 5" id="KW-1133">Transmembrane helix</keyword>
<evidence type="ECO:0000256" key="4">
    <source>
        <dbReference type="ARBA" id="ARBA00023136"/>
    </source>
</evidence>